<feature type="compositionally biased region" description="Basic and acidic residues" evidence="1">
    <location>
        <begin position="612"/>
        <end position="640"/>
    </location>
</feature>
<dbReference type="InterPro" id="IPR036020">
    <property type="entry name" value="WW_dom_sf"/>
</dbReference>
<accession>A0AAN8K9V5</accession>
<dbReference type="EMBL" id="JAZGQO010000002">
    <property type="protein sequence ID" value="KAK6191876.1"/>
    <property type="molecule type" value="Genomic_DNA"/>
</dbReference>
<gene>
    <name evidence="3" type="ORF">SNE40_003456</name>
</gene>
<feature type="compositionally biased region" description="Basic residues" evidence="1">
    <location>
        <begin position="599"/>
        <end position="611"/>
    </location>
</feature>
<name>A0AAN8K9V5_PATCE</name>
<evidence type="ECO:0000313" key="4">
    <source>
        <dbReference type="Proteomes" id="UP001347796"/>
    </source>
</evidence>
<feature type="region of interest" description="Disordered" evidence="1">
    <location>
        <begin position="307"/>
        <end position="358"/>
    </location>
</feature>
<feature type="compositionally biased region" description="Low complexity" evidence="1">
    <location>
        <begin position="59"/>
        <end position="115"/>
    </location>
</feature>
<dbReference type="PROSITE" id="PS01159">
    <property type="entry name" value="WW_DOMAIN_1"/>
    <property type="match status" value="1"/>
</dbReference>
<feature type="compositionally biased region" description="Basic residues" evidence="1">
    <location>
        <begin position="389"/>
        <end position="401"/>
    </location>
</feature>
<dbReference type="InterPro" id="IPR001202">
    <property type="entry name" value="WW_dom"/>
</dbReference>
<feature type="compositionally biased region" description="Low complexity" evidence="1">
    <location>
        <begin position="404"/>
        <end position="414"/>
    </location>
</feature>
<keyword evidence="4" id="KW-1185">Reference proteome</keyword>
<feature type="compositionally biased region" description="Polar residues" evidence="1">
    <location>
        <begin position="46"/>
        <end position="58"/>
    </location>
</feature>
<dbReference type="AlphaFoldDB" id="A0AAN8K9V5"/>
<organism evidence="3 4">
    <name type="scientific">Patella caerulea</name>
    <name type="common">Rayed Mediterranean limpet</name>
    <dbReference type="NCBI Taxonomy" id="87958"/>
    <lineage>
        <taxon>Eukaryota</taxon>
        <taxon>Metazoa</taxon>
        <taxon>Spiralia</taxon>
        <taxon>Lophotrochozoa</taxon>
        <taxon>Mollusca</taxon>
        <taxon>Gastropoda</taxon>
        <taxon>Patellogastropoda</taxon>
        <taxon>Patelloidea</taxon>
        <taxon>Patellidae</taxon>
        <taxon>Patella</taxon>
    </lineage>
</organism>
<dbReference type="Pfam" id="PF00397">
    <property type="entry name" value="WW"/>
    <property type="match status" value="1"/>
</dbReference>
<evidence type="ECO:0000313" key="3">
    <source>
        <dbReference type="EMBL" id="KAK6191876.1"/>
    </source>
</evidence>
<dbReference type="PROSITE" id="PS50020">
    <property type="entry name" value="WW_DOMAIN_2"/>
    <property type="match status" value="2"/>
</dbReference>
<dbReference type="Gene3D" id="2.20.70.10">
    <property type="match status" value="2"/>
</dbReference>
<comment type="caution">
    <text evidence="3">The sequence shown here is derived from an EMBL/GenBank/DDBJ whole genome shotgun (WGS) entry which is preliminary data.</text>
</comment>
<feature type="region of interest" description="Disordered" evidence="1">
    <location>
        <begin position="1"/>
        <end position="128"/>
    </location>
</feature>
<sequence>MSVNSSKRSKPAGLSALGEYSDSDSNNSDEEDSNTNGNNGVDHTVGPTSSTTLPSATNSTPLGATSSTTSLGATSSTTSLDVTTSGTSVDSEVSNFLSEVNSLSASNSPSRESSATPPVTHVQAKSDKKKSSNFYKSMFVKGATEWNKRKENTEEATSTEIYELPDEPTTLWQICVDENTQYQYYWNTITNEVTWTIPPDYTQYLLQYKLYEEQLNKIPEERREYLKKKKLGLITSPKTTNPKIQPKPPTQSYSEIETATVKAVHQANVTPPAEANGSNPDLNKGKEQLTDPEKQFYSEIEELEKMEVEVSPPENVNGTPVEDIPVPEENIETNSKDLTVSEKPSGESETTLDLEDIDNALEKALEKKKEELKKLEAEESSTTSDVKHSQKHTHKHSHKRHSSPDSSIQTSSVSKKSKSSHVNERISPEPVAKKLCKQSVETVRKALVNYEHDEAESEVNGGMLSNKSTVLDTDDMVDVDDITEVLESKLEFLSVSKKGLTRLQIMLIELQTRYSDYLNGGLKKDFFLRKLSKLEKQLKEYEKSAMPDDWNCQWDRNFRQYFYVNDVTGDTQWEHPDSSVQVIGESHHRRHSSGQSKSRSSKSHSSKRSKDKRREDKRSKSKSSRRDRDRSRSESPEVSHKSSKSHRKEKIDLESIVETISLGGLLSKNREAKSETINIIDDPEVEEPTSPPPLPPPPDEPEELPAPPPACPVSVSDTEDTLVETRDNVAPEASEVEQALPKSTVVISKPVQYNSEVTTSSSSNDPLPGSSYSLPSTSSMVSSSTIQGNGAAAMTDVVELDGEPMVSSSEIKAEVTKEVKKKKKNMANTNFALKKKKVSSLVNKWKKVKIEVEKEEKIDEERQLAIRQKLEEWKKDQH</sequence>
<dbReference type="InterPro" id="IPR053076">
    <property type="entry name" value="WW_domain_protein"/>
</dbReference>
<proteinExistence type="predicted"/>
<feature type="compositionally biased region" description="Low complexity" evidence="1">
    <location>
        <begin position="760"/>
        <end position="784"/>
    </location>
</feature>
<dbReference type="CDD" id="cd00201">
    <property type="entry name" value="WW"/>
    <property type="match status" value="2"/>
</dbReference>
<evidence type="ECO:0000259" key="2">
    <source>
        <dbReference type="PROSITE" id="PS50020"/>
    </source>
</evidence>
<reference evidence="3 4" key="1">
    <citation type="submission" date="2024-01" db="EMBL/GenBank/DDBJ databases">
        <title>The genome of the rayed Mediterranean limpet Patella caerulea (Linnaeus, 1758).</title>
        <authorList>
            <person name="Anh-Thu Weber A."/>
            <person name="Halstead-Nussloch G."/>
        </authorList>
    </citation>
    <scope>NUCLEOTIDE SEQUENCE [LARGE SCALE GENOMIC DNA]</scope>
    <source>
        <strain evidence="3">AATW-2023a</strain>
        <tissue evidence="3">Whole specimen</tissue>
    </source>
</reference>
<dbReference type="PANTHER" id="PTHR46697:SF1">
    <property type="entry name" value="FORMIN-BINDING PROTEIN 4"/>
    <property type="match status" value="1"/>
</dbReference>
<dbReference type="Proteomes" id="UP001347796">
    <property type="component" value="Unassembled WGS sequence"/>
</dbReference>
<feature type="region of interest" description="Disordered" evidence="1">
    <location>
        <begin position="270"/>
        <end position="290"/>
    </location>
</feature>
<feature type="domain" description="WW" evidence="2">
    <location>
        <begin position="544"/>
        <end position="578"/>
    </location>
</feature>
<dbReference type="PANTHER" id="PTHR46697">
    <property type="entry name" value="FORMIN-BINDING PROTEIN 4"/>
    <property type="match status" value="1"/>
</dbReference>
<dbReference type="SMART" id="SM00456">
    <property type="entry name" value="WW"/>
    <property type="match status" value="2"/>
</dbReference>
<feature type="compositionally biased region" description="Pro residues" evidence="1">
    <location>
        <begin position="689"/>
        <end position="711"/>
    </location>
</feature>
<protein>
    <recommendedName>
        <fullName evidence="2">WW domain-containing protein</fullName>
    </recommendedName>
</protein>
<feature type="region of interest" description="Disordered" evidence="1">
    <location>
        <begin position="370"/>
        <end position="430"/>
    </location>
</feature>
<evidence type="ECO:0000256" key="1">
    <source>
        <dbReference type="SAM" id="MobiDB-lite"/>
    </source>
</evidence>
<feature type="region of interest" description="Disordered" evidence="1">
    <location>
        <begin position="583"/>
        <end position="650"/>
    </location>
</feature>
<dbReference type="SUPFAM" id="SSF51045">
    <property type="entry name" value="WW domain"/>
    <property type="match status" value="1"/>
</dbReference>
<feature type="domain" description="WW" evidence="2">
    <location>
        <begin position="172"/>
        <end position="200"/>
    </location>
</feature>
<feature type="region of interest" description="Disordered" evidence="1">
    <location>
        <begin position="673"/>
        <end position="789"/>
    </location>
</feature>